<keyword evidence="4" id="KW-1185">Reference proteome</keyword>
<reference evidence="3" key="1">
    <citation type="submission" date="2020-11" db="EMBL/GenBank/DDBJ databases">
        <authorList>
            <person name="Tran Van P."/>
        </authorList>
    </citation>
    <scope>NUCLEOTIDE SEQUENCE</scope>
</reference>
<keyword evidence="2" id="KW-0812">Transmembrane</keyword>
<keyword evidence="2" id="KW-0472">Membrane</keyword>
<dbReference type="EMBL" id="CAJPIZ010029163">
    <property type="protein sequence ID" value="CAG2119633.1"/>
    <property type="molecule type" value="Genomic_DNA"/>
</dbReference>
<accession>A0A7R9LLY4</accession>
<feature type="region of interest" description="Disordered" evidence="1">
    <location>
        <begin position="191"/>
        <end position="246"/>
    </location>
</feature>
<feature type="transmembrane region" description="Helical" evidence="2">
    <location>
        <begin position="127"/>
        <end position="148"/>
    </location>
</feature>
<evidence type="ECO:0000313" key="3">
    <source>
        <dbReference type="EMBL" id="CAD7643405.1"/>
    </source>
</evidence>
<keyword evidence="2" id="KW-1133">Transmembrane helix</keyword>
<name>A0A7R9LLY4_9ACAR</name>
<protein>
    <submittedName>
        <fullName evidence="3">Uncharacterized protein</fullName>
    </submittedName>
</protein>
<sequence>CHQDYYFDTNNSTGSGKCTKRLLYGEKCQNTDQCFSGHSVCNSEGTTDHCICEHNYTFDATTNECRHNGSYSCGTEEEWNQLSGKCQPKNSYSHYYYNHGGHSPGWPWGHSNHRSSTCGDDPDCRQWLFLMFTATFIVFGICFCRFVLKKPNKPATAECGNTRTGRQVPGIVVRGANTDFSCAVVNPIGNHRESTTGSGGNSGGNSPHHSRANSRTNSRVSTVYGPPPAYNSIHENVPLPDSPPPPPYWPPAPAFILPYTSSSQQHIQSASGGSVGADRQIRRHSAVDDMFYNRNPSRSPARQFTPLATNNTFNTLGYSLRLKGQQPRPRSTDNSPVRHPLYVDLIQAPTAPPVDS</sequence>
<organism evidence="3">
    <name type="scientific">Medioppia subpectinata</name>
    <dbReference type="NCBI Taxonomy" id="1979941"/>
    <lineage>
        <taxon>Eukaryota</taxon>
        <taxon>Metazoa</taxon>
        <taxon>Ecdysozoa</taxon>
        <taxon>Arthropoda</taxon>
        <taxon>Chelicerata</taxon>
        <taxon>Arachnida</taxon>
        <taxon>Acari</taxon>
        <taxon>Acariformes</taxon>
        <taxon>Sarcoptiformes</taxon>
        <taxon>Oribatida</taxon>
        <taxon>Brachypylina</taxon>
        <taxon>Oppioidea</taxon>
        <taxon>Oppiidae</taxon>
        <taxon>Medioppia</taxon>
    </lineage>
</organism>
<feature type="non-terminal residue" evidence="3">
    <location>
        <position position="1"/>
    </location>
</feature>
<dbReference type="Proteomes" id="UP000759131">
    <property type="component" value="Unassembled WGS sequence"/>
</dbReference>
<evidence type="ECO:0000256" key="2">
    <source>
        <dbReference type="SAM" id="Phobius"/>
    </source>
</evidence>
<proteinExistence type="predicted"/>
<evidence type="ECO:0000256" key="1">
    <source>
        <dbReference type="SAM" id="MobiDB-lite"/>
    </source>
</evidence>
<feature type="region of interest" description="Disordered" evidence="1">
    <location>
        <begin position="323"/>
        <end position="356"/>
    </location>
</feature>
<dbReference type="EMBL" id="OC883738">
    <property type="protein sequence ID" value="CAD7643405.1"/>
    <property type="molecule type" value="Genomic_DNA"/>
</dbReference>
<evidence type="ECO:0000313" key="4">
    <source>
        <dbReference type="Proteomes" id="UP000759131"/>
    </source>
</evidence>
<dbReference type="AlphaFoldDB" id="A0A7R9LLY4"/>
<gene>
    <name evidence="3" type="ORF">OSB1V03_LOCUS19580</name>
</gene>